<feature type="compositionally biased region" description="Low complexity" evidence="1">
    <location>
        <begin position="130"/>
        <end position="146"/>
    </location>
</feature>
<feature type="region of interest" description="Disordered" evidence="1">
    <location>
        <begin position="726"/>
        <end position="747"/>
    </location>
</feature>
<name>Q0F0B0_9PROT</name>
<comment type="caution">
    <text evidence="3">The sequence shown here is derived from an EMBL/GenBank/DDBJ whole genome shotgun (WGS) entry which is preliminary data.</text>
</comment>
<organism evidence="3 4">
    <name type="scientific">Mariprofundus ferrooxydans PV-1</name>
    <dbReference type="NCBI Taxonomy" id="314345"/>
    <lineage>
        <taxon>Bacteria</taxon>
        <taxon>Pseudomonadati</taxon>
        <taxon>Pseudomonadota</taxon>
        <taxon>Candidatius Mariprofundia</taxon>
        <taxon>Mariprofundales</taxon>
        <taxon>Mariprofundaceae</taxon>
        <taxon>Mariprofundus</taxon>
    </lineage>
</organism>
<dbReference type="HOGENOM" id="CLU_012870_0_0_0"/>
<dbReference type="OrthoDB" id="225437at2"/>
<dbReference type="PANTHER" id="PTHR30441">
    <property type="entry name" value="DUF748 DOMAIN-CONTAINING PROTEIN"/>
    <property type="match status" value="1"/>
</dbReference>
<protein>
    <recommendedName>
        <fullName evidence="2">AsmA domain-containing protein</fullName>
    </recommendedName>
</protein>
<evidence type="ECO:0000259" key="2">
    <source>
        <dbReference type="Pfam" id="PF05170"/>
    </source>
</evidence>
<proteinExistence type="predicted"/>
<reference evidence="3 4" key="1">
    <citation type="submission" date="2006-09" db="EMBL/GenBank/DDBJ databases">
        <authorList>
            <person name="Emerson D."/>
            <person name="Ferriera S."/>
            <person name="Johnson J."/>
            <person name="Kravitz S."/>
            <person name="Halpern A."/>
            <person name="Remington K."/>
            <person name="Beeson K."/>
            <person name="Tran B."/>
            <person name="Rogers Y.-H."/>
            <person name="Friedman R."/>
            <person name="Venter J.C."/>
        </authorList>
    </citation>
    <scope>NUCLEOTIDE SEQUENCE [LARGE SCALE GENOMIC DNA]</scope>
    <source>
        <strain evidence="3 4">PV-1</strain>
    </source>
</reference>
<evidence type="ECO:0000256" key="1">
    <source>
        <dbReference type="SAM" id="MobiDB-lite"/>
    </source>
</evidence>
<dbReference type="STRING" id="314344.AL013_10650"/>
<dbReference type="EMBL" id="AATS01000004">
    <property type="protein sequence ID" value="EAU55118.1"/>
    <property type="molecule type" value="Genomic_DNA"/>
</dbReference>
<sequence>MSMPKTVRYSLVFVGLLIVLLLTAPFFIDVNTYKGQIEQKVEDVTGRKLTIGKISASLFPWVGVELDNVHLANRKGFSTHDFISVKKLHVKLALIPLLSKNVEIKHFEIVEPSVYLERHDDGQSNWGDLASSPATPAAASTTTSDVDTDSGAAGGMALAALQAESLSLTDGELTWVDGKAKPVALTELNVALNDVQLKRPVAVKVSGKLDGNAFDLDANVGPVGDLTKLDPVSLPVQGKLKAEQIRLQPFADMITGWPAELGDIAKAVVGVSANIEQRPGGLRLGEGSVTLDAAHKLDVNWKAEMSGKDELKLQRVALAVDDSPLLAVKGRINRLSGTPSFELHIDSQPIQRTWLTTFVPALNDMYAAHPAPWKQVSFNALVAGDARHVDIRDLQLLLDQDLLKVTGAVAFAGPDIRLRMNAQQLHLDPWLPQGKQQKAAASISLIPVALAAEPAIEPDLRFLKSWRVTTQMRVATLYLRGLQMGDFSVDINGNNGRFDMEPMSFNLAQGRVVEKASINVADYPASWKESVHITDVQAGPLLQSLAGMDMLSGTMAMDTQLRATGLTEAAVQTLNGRGNVLLRDGKLKGYDIAGAIRQFTSPGAAPGPKETDFAQLSGSFDIVNGVATNNDLFMASPLLRITGKGMVNLVQKVLDYHVEPRVVGTLKGQGDNVLRKGLVVPLHITGPFDAPKVRPEINAKTLIDNAPALLEKGNVGGALGGLLGGRKSAEPAGQGQPAAPAKQPETPAKQLLKGLGGMIPGF</sequence>
<dbReference type="InParanoid" id="Q0F0B0"/>
<dbReference type="eggNOG" id="COG2982">
    <property type="taxonomic scope" value="Bacteria"/>
</dbReference>
<accession>Q0F0B0</accession>
<feature type="compositionally biased region" description="Low complexity" evidence="1">
    <location>
        <begin position="730"/>
        <end position="745"/>
    </location>
</feature>
<dbReference type="InterPro" id="IPR052894">
    <property type="entry name" value="AsmA-related"/>
</dbReference>
<evidence type="ECO:0000313" key="4">
    <source>
        <dbReference type="Proteomes" id="UP000005297"/>
    </source>
</evidence>
<dbReference type="InterPro" id="IPR007844">
    <property type="entry name" value="AsmA"/>
</dbReference>
<dbReference type="GO" id="GO:0005886">
    <property type="term" value="C:plasma membrane"/>
    <property type="evidence" value="ECO:0007669"/>
    <property type="project" value="TreeGrafter"/>
</dbReference>
<dbReference type="Proteomes" id="UP000005297">
    <property type="component" value="Unassembled WGS sequence"/>
</dbReference>
<feature type="domain" description="AsmA" evidence="2">
    <location>
        <begin position="3"/>
        <end position="212"/>
    </location>
</feature>
<dbReference type="GO" id="GO:0090313">
    <property type="term" value="P:regulation of protein targeting to membrane"/>
    <property type="evidence" value="ECO:0007669"/>
    <property type="project" value="TreeGrafter"/>
</dbReference>
<feature type="region of interest" description="Disordered" evidence="1">
    <location>
        <begin position="126"/>
        <end position="146"/>
    </location>
</feature>
<gene>
    <name evidence="3" type="ORF">SPV1_07234</name>
</gene>
<dbReference type="Pfam" id="PF05170">
    <property type="entry name" value="AsmA"/>
    <property type="match status" value="2"/>
</dbReference>
<evidence type="ECO:0000313" key="3">
    <source>
        <dbReference type="EMBL" id="EAU55118.1"/>
    </source>
</evidence>
<keyword evidence="4" id="KW-1185">Reference proteome</keyword>
<feature type="domain" description="AsmA" evidence="2">
    <location>
        <begin position="479"/>
        <end position="632"/>
    </location>
</feature>
<dbReference type="AlphaFoldDB" id="Q0F0B0"/>
<dbReference type="PANTHER" id="PTHR30441:SF4">
    <property type="entry name" value="PROTEIN ASMA"/>
    <property type="match status" value="1"/>
</dbReference>